<keyword evidence="11" id="KW-0560">Oxidoreductase</keyword>
<keyword evidence="8" id="KW-0521">NADP</keyword>
<dbReference type="GO" id="GO:0006666">
    <property type="term" value="P:3-keto-sphinganine metabolic process"/>
    <property type="evidence" value="ECO:0007669"/>
    <property type="project" value="InterPro"/>
</dbReference>
<keyword evidence="5 20" id="KW-0812">Transmembrane</keyword>
<evidence type="ECO:0000256" key="19">
    <source>
        <dbReference type="ARBA" id="ARBA00048930"/>
    </source>
</evidence>
<dbReference type="STRING" id="5486.A0A367YAU5"/>
<dbReference type="EC" id="1.1.1.102" evidence="14"/>
<dbReference type="Pfam" id="PF00106">
    <property type="entry name" value="adh_short"/>
    <property type="match status" value="1"/>
</dbReference>
<feature type="transmembrane region" description="Helical" evidence="20">
    <location>
        <begin position="272"/>
        <end position="294"/>
    </location>
</feature>
<dbReference type="GO" id="GO:0005789">
    <property type="term" value="C:endoplasmic reticulum membrane"/>
    <property type="evidence" value="ECO:0007669"/>
    <property type="project" value="UniProtKB-SubCell"/>
</dbReference>
<dbReference type="Proteomes" id="UP000253472">
    <property type="component" value="Unassembled WGS sequence"/>
</dbReference>
<accession>A0A367YAU5</accession>
<evidence type="ECO:0000313" key="22">
    <source>
        <dbReference type="Proteomes" id="UP000253472"/>
    </source>
</evidence>
<comment type="similarity">
    <text evidence="4">Belongs to the short-chain dehydrogenases/reductases (SDR) family.</text>
</comment>
<keyword evidence="6" id="KW-0547">Nucleotide-binding</keyword>
<evidence type="ECO:0000256" key="16">
    <source>
        <dbReference type="ARBA" id="ARBA00029797"/>
    </source>
</evidence>
<dbReference type="UniPathway" id="UPA00222"/>
<dbReference type="InterPro" id="IPR036291">
    <property type="entry name" value="NAD(P)-bd_dom_sf"/>
</dbReference>
<keyword evidence="22" id="KW-1185">Reference proteome</keyword>
<dbReference type="OrthoDB" id="10267115at2759"/>
<dbReference type="GO" id="GO:0047560">
    <property type="term" value="F:3-dehydrosphinganine reductase activity"/>
    <property type="evidence" value="ECO:0007669"/>
    <property type="project" value="UniProtKB-EC"/>
</dbReference>
<comment type="pathway">
    <text evidence="3">Sphingolipid metabolism.</text>
</comment>
<dbReference type="GO" id="GO:0000166">
    <property type="term" value="F:nucleotide binding"/>
    <property type="evidence" value="ECO:0007669"/>
    <property type="project" value="UniProtKB-KW"/>
</dbReference>
<comment type="caution">
    <text evidence="21">The sequence shown here is derived from an EMBL/GenBank/DDBJ whole genome shotgun (WGS) entry which is preliminary data.</text>
</comment>
<name>A0A367YAU5_9ASCO</name>
<keyword evidence="9" id="KW-0746">Sphingolipid metabolism</keyword>
<dbReference type="InterPro" id="IPR045022">
    <property type="entry name" value="KDSR-like"/>
</dbReference>
<dbReference type="PRINTS" id="PR00081">
    <property type="entry name" value="GDHRDH"/>
</dbReference>
<evidence type="ECO:0000256" key="11">
    <source>
        <dbReference type="ARBA" id="ARBA00023002"/>
    </source>
</evidence>
<dbReference type="FunFam" id="3.40.50.720:FF:000578">
    <property type="entry name" value="3-ketodihydrosphingosine reductase"/>
    <property type="match status" value="1"/>
</dbReference>
<dbReference type="EMBL" id="QLNQ01000024">
    <property type="protein sequence ID" value="RCK62993.1"/>
    <property type="molecule type" value="Genomic_DNA"/>
</dbReference>
<keyword evidence="13 20" id="KW-0472">Membrane</keyword>
<evidence type="ECO:0000256" key="15">
    <source>
        <dbReference type="ARBA" id="ARBA00026241"/>
    </source>
</evidence>
<keyword evidence="12" id="KW-0443">Lipid metabolism</keyword>
<dbReference type="GO" id="GO:0030148">
    <property type="term" value="P:sphingolipid biosynthetic process"/>
    <property type="evidence" value="ECO:0007669"/>
    <property type="project" value="InterPro"/>
</dbReference>
<protein>
    <recommendedName>
        <fullName evidence="15">3-ketodihydrosphingosine reductase TSC10</fullName>
        <ecNumber evidence="14">1.1.1.102</ecNumber>
    </recommendedName>
    <alternativeName>
        <fullName evidence="17">3-dehydrosphinganine reductase</fullName>
    </alternativeName>
    <alternativeName>
        <fullName evidence="16">KDS reductase</fullName>
    </alternativeName>
</protein>
<reference evidence="21 22" key="1">
    <citation type="submission" date="2018-06" db="EMBL/GenBank/DDBJ databases">
        <title>Whole genome sequencing of Candida tropicalis (genome annotated by CSBL at Korea University).</title>
        <authorList>
            <person name="Ahn J."/>
        </authorList>
    </citation>
    <scope>NUCLEOTIDE SEQUENCE [LARGE SCALE GENOMIC DNA]</scope>
    <source>
        <strain evidence="21 22">ATCC 20962</strain>
    </source>
</reference>
<evidence type="ECO:0000256" key="13">
    <source>
        <dbReference type="ARBA" id="ARBA00023136"/>
    </source>
</evidence>
<evidence type="ECO:0000256" key="2">
    <source>
        <dbReference type="ARBA" id="ARBA00004760"/>
    </source>
</evidence>
<evidence type="ECO:0000256" key="18">
    <source>
        <dbReference type="ARBA" id="ARBA00044737"/>
    </source>
</evidence>
<comment type="catalytic activity">
    <reaction evidence="19">
        <text>sphinganine + NADP(+) = 3-oxosphinganine + NADPH + H(+)</text>
        <dbReference type="Rhea" id="RHEA:22640"/>
        <dbReference type="ChEBI" id="CHEBI:15378"/>
        <dbReference type="ChEBI" id="CHEBI:57783"/>
        <dbReference type="ChEBI" id="CHEBI:57817"/>
        <dbReference type="ChEBI" id="CHEBI:58299"/>
        <dbReference type="ChEBI" id="CHEBI:58349"/>
        <dbReference type="EC" id="1.1.1.102"/>
    </reaction>
    <physiologicalReaction direction="right-to-left" evidence="19">
        <dbReference type="Rhea" id="RHEA:22642"/>
    </physiologicalReaction>
</comment>
<dbReference type="InterPro" id="IPR002347">
    <property type="entry name" value="SDR_fam"/>
</dbReference>
<evidence type="ECO:0000256" key="5">
    <source>
        <dbReference type="ARBA" id="ARBA00022692"/>
    </source>
</evidence>
<dbReference type="PANTHER" id="PTHR43550:SF3">
    <property type="entry name" value="3-KETODIHYDROSPHINGOSINE REDUCTASE"/>
    <property type="match status" value="1"/>
</dbReference>
<keyword evidence="10 20" id="KW-1133">Transmembrane helix</keyword>
<evidence type="ECO:0000256" key="20">
    <source>
        <dbReference type="SAM" id="Phobius"/>
    </source>
</evidence>
<evidence type="ECO:0000256" key="17">
    <source>
        <dbReference type="ARBA" id="ARBA00032891"/>
    </source>
</evidence>
<comment type="function">
    <text evidence="18">Catalyzes the reduction of 3'-oxosphinganine (3-ketodihydrosphingosine/KDS) to sphinganine (dihydrosphingosine/DHS), the second step of de novo sphingolipid biosynthesis.</text>
</comment>
<proteinExistence type="inferred from homology"/>
<evidence type="ECO:0000256" key="9">
    <source>
        <dbReference type="ARBA" id="ARBA00022919"/>
    </source>
</evidence>
<evidence type="ECO:0000256" key="3">
    <source>
        <dbReference type="ARBA" id="ARBA00004991"/>
    </source>
</evidence>
<keyword evidence="7" id="KW-0256">Endoplasmic reticulum</keyword>
<feature type="transmembrane region" description="Helical" evidence="20">
    <location>
        <begin position="153"/>
        <end position="171"/>
    </location>
</feature>
<comment type="pathway">
    <text evidence="2">Lipid metabolism; sphingolipid metabolism.</text>
</comment>
<evidence type="ECO:0000256" key="10">
    <source>
        <dbReference type="ARBA" id="ARBA00022989"/>
    </source>
</evidence>
<dbReference type="SUPFAM" id="SSF51735">
    <property type="entry name" value="NAD(P)-binding Rossmann-fold domains"/>
    <property type="match status" value="1"/>
</dbReference>
<dbReference type="Gene3D" id="3.40.50.720">
    <property type="entry name" value="NAD(P)-binding Rossmann-like Domain"/>
    <property type="match status" value="1"/>
</dbReference>
<organism evidence="21 22">
    <name type="scientific">Candida viswanathii</name>
    <dbReference type="NCBI Taxonomy" id="5486"/>
    <lineage>
        <taxon>Eukaryota</taxon>
        <taxon>Fungi</taxon>
        <taxon>Dikarya</taxon>
        <taxon>Ascomycota</taxon>
        <taxon>Saccharomycotina</taxon>
        <taxon>Pichiomycetes</taxon>
        <taxon>Debaryomycetaceae</taxon>
        <taxon>Candida/Lodderomyces clade</taxon>
        <taxon>Candida</taxon>
    </lineage>
</organism>
<evidence type="ECO:0000256" key="7">
    <source>
        <dbReference type="ARBA" id="ARBA00022824"/>
    </source>
</evidence>
<evidence type="ECO:0000256" key="8">
    <source>
        <dbReference type="ARBA" id="ARBA00022857"/>
    </source>
</evidence>
<evidence type="ECO:0000256" key="12">
    <source>
        <dbReference type="ARBA" id="ARBA00023098"/>
    </source>
</evidence>
<evidence type="ECO:0000256" key="6">
    <source>
        <dbReference type="ARBA" id="ARBA00022741"/>
    </source>
</evidence>
<dbReference type="CDD" id="cd08939">
    <property type="entry name" value="KDSR-like_SDR_c"/>
    <property type="match status" value="1"/>
</dbReference>
<gene>
    <name evidence="21" type="primary">TSC10_1</name>
    <name evidence="21" type="ORF">Cantr_10234</name>
</gene>
<evidence type="ECO:0000256" key="14">
    <source>
        <dbReference type="ARBA" id="ARBA00026112"/>
    </source>
</evidence>
<dbReference type="PANTHER" id="PTHR43550">
    <property type="entry name" value="3-KETODIHYDROSPHINGOSINE REDUCTASE"/>
    <property type="match status" value="1"/>
</dbReference>
<evidence type="ECO:0000256" key="1">
    <source>
        <dbReference type="ARBA" id="ARBA00004389"/>
    </source>
</evidence>
<sequence>MWFSKSNFPIDGKSAIVIGASQGVGADLAAKLYSQNCSVILVARTESKLQEQVTRIKQAHPKSTATASYVVADVSKYDECVNLWESIHPQDPDIIFCCAGSSIPKLFQDLTERDINLGLDINYKTAINVVHTGFKHVLAKHTRKDGEFKKRHVILFSSVVSFFPFIGYAQYAPMKAALQSLSIVLRQELAPYNYRVSCVFPGNFQSEGFEEEQKTKPEITKKIEGPSNPILGDECAEMIIDQLRKGYDTITTDTVGWILGTSSLGVFLPRQWGFFQVIIGFVILVIGPIVSWVINRDIRNSITKKKQE</sequence>
<evidence type="ECO:0000313" key="21">
    <source>
        <dbReference type="EMBL" id="RCK62993.1"/>
    </source>
</evidence>
<dbReference type="AlphaFoldDB" id="A0A367YAU5"/>
<evidence type="ECO:0000256" key="4">
    <source>
        <dbReference type="ARBA" id="ARBA00006484"/>
    </source>
</evidence>
<comment type="subcellular location">
    <subcellularLocation>
        <location evidence="1">Endoplasmic reticulum membrane</location>
        <topology evidence="1">Single-pass membrane protein</topology>
    </subcellularLocation>
</comment>